<comment type="caution">
    <text evidence="6">The sequence shown here is derived from an EMBL/GenBank/DDBJ whole genome shotgun (WGS) entry which is preliminary data.</text>
</comment>
<dbReference type="AlphaFoldDB" id="A0A327NZ79"/>
<protein>
    <submittedName>
        <fullName evidence="6">Globin</fullName>
    </submittedName>
</protein>
<proteinExistence type="predicted"/>
<name>A0A327NZ79_9BACT</name>
<accession>A0A327NZ79</accession>
<dbReference type="Pfam" id="PF01152">
    <property type="entry name" value="Bac_globin"/>
    <property type="match status" value="1"/>
</dbReference>
<feature type="binding site" description="distal binding residue" evidence="5">
    <location>
        <position position="53"/>
    </location>
    <ligand>
        <name>heme</name>
        <dbReference type="ChEBI" id="CHEBI:30413"/>
    </ligand>
    <ligandPart>
        <name>Fe</name>
        <dbReference type="ChEBI" id="CHEBI:18248"/>
    </ligandPart>
</feature>
<sequence length="195" mass="22086">METQPKGTVPTLYEWAGGMEKFEAWTTLFYQRVHQDSILEPVFRGMAPEHAQHVAHFIAEVFRGPARYSSEEGSHYAMIHKHLGKYLTETQRKRWIDLILDTADTIGLPDDPEFRSALVGYLEWGSRLAVINSNAASVSEPADAPMPTWGWGKPVDLICLNQAISLQYTPAQLLHIREIRTDHNSLIESRGKVES</sequence>
<keyword evidence="7" id="KW-1185">Reference proteome</keyword>
<dbReference type="CDD" id="cd14775">
    <property type="entry name" value="TrHb2_O-like"/>
    <property type="match status" value="1"/>
</dbReference>
<keyword evidence="1" id="KW-0813">Transport</keyword>
<dbReference type="OrthoDB" id="25954at2"/>
<keyword evidence="3 5" id="KW-0479">Metal-binding</keyword>
<dbReference type="Gene3D" id="1.10.490.10">
    <property type="entry name" value="Globins"/>
    <property type="match status" value="1"/>
</dbReference>
<evidence type="ECO:0000256" key="5">
    <source>
        <dbReference type="PIRSR" id="PIRSR601486-1"/>
    </source>
</evidence>
<gene>
    <name evidence="6" type="ORF">HMF3257_36240</name>
</gene>
<dbReference type="Proteomes" id="UP000249016">
    <property type="component" value="Unassembled WGS sequence"/>
</dbReference>
<evidence type="ECO:0000313" key="7">
    <source>
        <dbReference type="Proteomes" id="UP000249016"/>
    </source>
</evidence>
<evidence type="ECO:0000256" key="1">
    <source>
        <dbReference type="ARBA" id="ARBA00022448"/>
    </source>
</evidence>
<evidence type="ECO:0000256" key="2">
    <source>
        <dbReference type="ARBA" id="ARBA00022617"/>
    </source>
</evidence>
<dbReference type="GO" id="GO:0020037">
    <property type="term" value="F:heme binding"/>
    <property type="evidence" value="ECO:0007669"/>
    <property type="project" value="InterPro"/>
</dbReference>
<keyword evidence="2 5" id="KW-0349">Heme</keyword>
<evidence type="ECO:0000313" key="6">
    <source>
        <dbReference type="EMBL" id="RAI78188.1"/>
    </source>
</evidence>
<dbReference type="GO" id="GO:0046872">
    <property type="term" value="F:metal ion binding"/>
    <property type="evidence" value="ECO:0007669"/>
    <property type="project" value="UniProtKB-KW"/>
</dbReference>
<dbReference type="RefSeq" id="WP_111349728.1">
    <property type="nucleotide sequence ID" value="NZ_QLII01000001.1"/>
</dbReference>
<dbReference type="InterPro" id="IPR001486">
    <property type="entry name" value="Hemoglobin_trunc"/>
</dbReference>
<organism evidence="6 7">
    <name type="scientific">Spirosoma telluris</name>
    <dbReference type="NCBI Taxonomy" id="2183553"/>
    <lineage>
        <taxon>Bacteria</taxon>
        <taxon>Pseudomonadati</taxon>
        <taxon>Bacteroidota</taxon>
        <taxon>Cytophagia</taxon>
        <taxon>Cytophagales</taxon>
        <taxon>Cytophagaceae</taxon>
        <taxon>Spirosoma</taxon>
    </lineage>
</organism>
<dbReference type="InterPro" id="IPR012292">
    <property type="entry name" value="Globin/Proto"/>
</dbReference>
<reference evidence="6 7" key="1">
    <citation type="submission" date="2018-06" db="EMBL/GenBank/DDBJ databases">
        <title>Spirosoma sp. HMF3257 Genome sequencing and assembly.</title>
        <authorList>
            <person name="Kang H."/>
            <person name="Cha I."/>
            <person name="Kim H."/>
            <person name="Kang J."/>
            <person name="Joh K."/>
        </authorList>
    </citation>
    <scope>NUCLEOTIDE SEQUENCE [LARGE SCALE GENOMIC DNA]</scope>
    <source>
        <strain evidence="6 7">HMF3257</strain>
    </source>
</reference>
<dbReference type="EMBL" id="QLII01000001">
    <property type="protein sequence ID" value="RAI78188.1"/>
    <property type="molecule type" value="Genomic_DNA"/>
</dbReference>
<dbReference type="InterPro" id="IPR009050">
    <property type="entry name" value="Globin-like_sf"/>
</dbReference>
<dbReference type="GO" id="GO:0019825">
    <property type="term" value="F:oxygen binding"/>
    <property type="evidence" value="ECO:0007669"/>
    <property type="project" value="InterPro"/>
</dbReference>
<keyword evidence="4 5" id="KW-0408">Iron</keyword>
<evidence type="ECO:0000256" key="4">
    <source>
        <dbReference type="ARBA" id="ARBA00023004"/>
    </source>
</evidence>
<dbReference type="SUPFAM" id="SSF46458">
    <property type="entry name" value="Globin-like"/>
    <property type="match status" value="1"/>
</dbReference>
<evidence type="ECO:0000256" key="3">
    <source>
        <dbReference type="ARBA" id="ARBA00022723"/>
    </source>
</evidence>